<dbReference type="Pfam" id="PF10613">
    <property type="entry name" value="Lig_chan-Glu_bd"/>
    <property type="match status" value="1"/>
</dbReference>
<dbReference type="InterPro" id="IPR019594">
    <property type="entry name" value="Glu/Gly-bd"/>
</dbReference>
<dbReference type="SMART" id="SM00918">
    <property type="entry name" value="Lig_chan-Glu_bd"/>
    <property type="match status" value="1"/>
</dbReference>
<evidence type="ECO:0000313" key="14">
    <source>
        <dbReference type="Proteomes" id="UP001209878"/>
    </source>
</evidence>
<dbReference type="CDD" id="cd13685">
    <property type="entry name" value="PBP2_iGluR_non_NMDA_like"/>
    <property type="match status" value="1"/>
</dbReference>
<feature type="domain" description="Ionotropic glutamate receptor L-glutamate and glycine-binding" evidence="12">
    <location>
        <begin position="1"/>
        <end position="65"/>
    </location>
</feature>
<evidence type="ECO:0000256" key="6">
    <source>
        <dbReference type="ARBA" id="ARBA00023136"/>
    </source>
</evidence>
<evidence type="ECO:0000259" key="11">
    <source>
        <dbReference type="SMART" id="SM00079"/>
    </source>
</evidence>
<gene>
    <name evidence="13" type="ORF">NP493_572g01069</name>
</gene>
<keyword evidence="7" id="KW-0675">Receptor</keyword>
<evidence type="ECO:0000256" key="5">
    <source>
        <dbReference type="ARBA" id="ARBA00023065"/>
    </source>
</evidence>
<evidence type="ECO:0000259" key="12">
    <source>
        <dbReference type="SMART" id="SM00918"/>
    </source>
</evidence>
<keyword evidence="6" id="KW-0472">Membrane</keyword>
<keyword evidence="9" id="KW-1071">Ligand-gated ion channel</keyword>
<dbReference type="PANTHER" id="PTHR18966">
    <property type="entry name" value="IONOTROPIC GLUTAMATE RECEPTOR"/>
    <property type="match status" value="1"/>
</dbReference>
<dbReference type="AlphaFoldDB" id="A0AAD9NPT1"/>
<evidence type="ECO:0000256" key="7">
    <source>
        <dbReference type="ARBA" id="ARBA00023170"/>
    </source>
</evidence>
<reference evidence="13" key="1">
    <citation type="journal article" date="2023" name="Mol. Biol. Evol.">
        <title>Third-Generation Sequencing Reveals the Adaptive Role of the Epigenome in Three Deep-Sea Polychaetes.</title>
        <authorList>
            <person name="Perez M."/>
            <person name="Aroh O."/>
            <person name="Sun Y."/>
            <person name="Lan Y."/>
            <person name="Juniper S.K."/>
            <person name="Young C.R."/>
            <person name="Angers B."/>
            <person name="Qian P.Y."/>
        </authorList>
    </citation>
    <scope>NUCLEOTIDE SEQUENCE</scope>
    <source>
        <strain evidence="13">R07B-5</strain>
    </source>
</reference>
<sequence length="305" mass="34665">MMFKQHDDTLFLAGNDRFEGYLADLLFRLSLSIGFDYEIRLSVDSTYGSPGHNGSWTGMVGEVQRGEADLAAASLTVTPELEDVVAFTDPFLTVRTTAIARKPRRRNARIRSAEDLLRSDMQFGTLANSVTQRLLRESQDFVHRQMLARMATFWPPAYVQTWHEGVEKTRRQNYAFLLDTPQAEYLAGRRPCDLYTTEPFLRRRTYAFALRRGDRLKERINAELFRLREAEEMDLLYMKWWRSECVGGGRKVSARESRDRTTVPNPWRFATASSVGSRSGTDNVRCAAAAVLTIAGVVAAWTVGS</sequence>
<name>A0AAD9NPT1_RIDPI</name>
<dbReference type="EMBL" id="JAODUO010000572">
    <property type="protein sequence ID" value="KAK2177910.1"/>
    <property type="molecule type" value="Genomic_DNA"/>
</dbReference>
<organism evidence="13 14">
    <name type="scientific">Ridgeia piscesae</name>
    <name type="common">Tubeworm</name>
    <dbReference type="NCBI Taxonomy" id="27915"/>
    <lineage>
        <taxon>Eukaryota</taxon>
        <taxon>Metazoa</taxon>
        <taxon>Spiralia</taxon>
        <taxon>Lophotrochozoa</taxon>
        <taxon>Annelida</taxon>
        <taxon>Polychaeta</taxon>
        <taxon>Sedentaria</taxon>
        <taxon>Canalipalpata</taxon>
        <taxon>Sabellida</taxon>
        <taxon>Siboglinidae</taxon>
        <taxon>Ridgeia</taxon>
    </lineage>
</organism>
<keyword evidence="14" id="KW-1185">Reference proteome</keyword>
<dbReference type="SUPFAM" id="SSF53850">
    <property type="entry name" value="Periplasmic binding protein-like II"/>
    <property type="match status" value="1"/>
</dbReference>
<dbReference type="InterPro" id="IPR001320">
    <property type="entry name" value="Iontro_rcpt_C"/>
</dbReference>
<keyword evidence="2" id="KW-0813">Transport</keyword>
<comment type="caution">
    <text evidence="13">The sequence shown here is derived from an EMBL/GenBank/DDBJ whole genome shotgun (WGS) entry which is preliminary data.</text>
</comment>
<dbReference type="GO" id="GO:0015276">
    <property type="term" value="F:ligand-gated monoatomic ion channel activity"/>
    <property type="evidence" value="ECO:0007669"/>
    <property type="project" value="InterPro"/>
</dbReference>
<dbReference type="GO" id="GO:0016020">
    <property type="term" value="C:membrane"/>
    <property type="evidence" value="ECO:0007669"/>
    <property type="project" value="UniProtKB-SubCell"/>
</dbReference>
<evidence type="ECO:0000256" key="8">
    <source>
        <dbReference type="ARBA" id="ARBA00023180"/>
    </source>
</evidence>
<feature type="domain" description="Ionotropic glutamate receptor C-terminal" evidence="11">
    <location>
        <begin position="2"/>
        <end position="243"/>
    </location>
</feature>
<keyword evidence="5" id="KW-0406">Ion transport</keyword>
<dbReference type="Proteomes" id="UP001209878">
    <property type="component" value="Unassembled WGS sequence"/>
</dbReference>
<evidence type="ECO:0000256" key="10">
    <source>
        <dbReference type="ARBA" id="ARBA00023303"/>
    </source>
</evidence>
<evidence type="ECO:0000256" key="3">
    <source>
        <dbReference type="ARBA" id="ARBA00022692"/>
    </source>
</evidence>
<evidence type="ECO:0000256" key="2">
    <source>
        <dbReference type="ARBA" id="ARBA00022448"/>
    </source>
</evidence>
<dbReference type="Gene3D" id="3.40.190.10">
    <property type="entry name" value="Periplasmic binding protein-like II"/>
    <property type="match status" value="2"/>
</dbReference>
<evidence type="ECO:0000313" key="13">
    <source>
        <dbReference type="EMBL" id="KAK2177910.1"/>
    </source>
</evidence>
<keyword evidence="10" id="KW-0407">Ion channel</keyword>
<proteinExistence type="predicted"/>
<accession>A0AAD9NPT1</accession>
<keyword evidence="8" id="KW-0325">Glycoprotein</keyword>
<evidence type="ECO:0000256" key="1">
    <source>
        <dbReference type="ARBA" id="ARBA00004141"/>
    </source>
</evidence>
<dbReference type="InterPro" id="IPR015683">
    <property type="entry name" value="Ionotropic_Glu_rcpt"/>
</dbReference>
<comment type="subcellular location">
    <subcellularLocation>
        <location evidence="1">Membrane</location>
        <topology evidence="1">Multi-pass membrane protein</topology>
    </subcellularLocation>
</comment>
<evidence type="ECO:0000256" key="4">
    <source>
        <dbReference type="ARBA" id="ARBA00022989"/>
    </source>
</evidence>
<dbReference type="FunFam" id="3.40.190.10:FF:000210">
    <property type="entry name" value="Glutamate receptor ionotropic, kainate 1"/>
    <property type="match status" value="1"/>
</dbReference>
<keyword evidence="4" id="KW-1133">Transmembrane helix</keyword>
<keyword evidence="3" id="KW-0812">Transmembrane</keyword>
<protein>
    <submittedName>
        <fullName evidence="13">Uncharacterized protein</fullName>
    </submittedName>
</protein>
<dbReference type="SMART" id="SM00079">
    <property type="entry name" value="PBPe"/>
    <property type="match status" value="1"/>
</dbReference>
<evidence type="ECO:0000256" key="9">
    <source>
        <dbReference type="ARBA" id="ARBA00023286"/>
    </source>
</evidence>